<evidence type="ECO:0000313" key="1">
    <source>
        <dbReference type="EMBL" id="HEC68297.1"/>
    </source>
</evidence>
<dbReference type="SUPFAM" id="SSF88723">
    <property type="entry name" value="PIN domain-like"/>
    <property type="match status" value="1"/>
</dbReference>
<accession>A0A7C1W0F0</accession>
<protein>
    <recommendedName>
        <fullName evidence="2">PIN domain-containing protein</fullName>
    </recommendedName>
</protein>
<dbReference type="Gene3D" id="3.40.50.1010">
    <property type="entry name" value="5'-nuclease"/>
    <property type="match status" value="1"/>
</dbReference>
<evidence type="ECO:0008006" key="2">
    <source>
        <dbReference type="Google" id="ProtNLM"/>
    </source>
</evidence>
<name>A0A7C1W0F0_DESA2</name>
<dbReference type="InterPro" id="IPR029060">
    <property type="entry name" value="PIN-like_dom_sf"/>
</dbReference>
<dbReference type="AlphaFoldDB" id="A0A7C1W0F0"/>
<dbReference type="Proteomes" id="UP000885738">
    <property type="component" value="Unassembled WGS sequence"/>
</dbReference>
<reference evidence="1" key="1">
    <citation type="journal article" date="2020" name="mSystems">
        <title>Genome- and Community-Level Interaction Insights into Carbon Utilization and Element Cycling Functions of Hydrothermarchaeota in Hydrothermal Sediment.</title>
        <authorList>
            <person name="Zhou Z."/>
            <person name="Liu Y."/>
            <person name="Xu W."/>
            <person name="Pan J."/>
            <person name="Luo Z.H."/>
            <person name="Li M."/>
        </authorList>
    </citation>
    <scope>NUCLEOTIDE SEQUENCE [LARGE SCALE GENOMIC DNA]</scope>
    <source>
        <strain evidence="1">HyVt-389</strain>
    </source>
</reference>
<gene>
    <name evidence="1" type="ORF">ENI35_05775</name>
</gene>
<comment type="caution">
    <text evidence="1">The sequence shown here is derived from an EMBL/GenBank/DDBJ whole genome shotgun (WGS) entry which is preliminary data.</text>
</comment>
<proteinExistence type="predicted"/>
<dbReference type="EMBL" id="DRIH01000202">
    <property type="protein sequence ID" value="HEC68297.1"/>
    <property type="molecule type" value="Genomic_DNA"/>
</dbReference>
<sequence length="165" mass="18742">MKKSGRSGIMFDTNIFNQILDDKIILNSLPKNFIYYVTFVQKGEIEQTSDGDRRNKLLQIFKQIKQKKISTETSLYGWGPYGEGKYGALGRLYPGILKTIKQLDKKARKKKKKENQKRDALIGETCIVNKLILVSNDSNLREAVKNFGGVAISFKDFLSQKRSGG</sequence>
<organism evidence="1">
    <name type="scientific">Desulfofervidus auxilii</name>
    <dbReference type="NCBI Taxonomy" id="1621989"/>
    <lineage>
        <taxon>Bacteria</taxon>
        <taxon>Pseudomonadati</taxon>
        <taxon>Thermodesulfobacteriota</taxon>
        <taxon>Candidatus Desulfofervidia</taxon>
        <taxon>Candidatus Desulfofervidales</taxon>
        <taxon>Candidatus Desulfofervidaceae</taxon>
        <taxon>Candidatus Desulfofervidus</taxon>
    </lineage>
</organism>